<keyword evidence="3" id="KW-1185">Reference proteome</keyword>
<dbReference type="HOGENOM" id="CLU_3043744_0_0_0"/>
<reference evidence="2" key="1">
    <citation type="submission" date="2011-05" db="EMBL/GenBank/DDBJ databases">
        <title>The Genome Sequence of Fusobacterium sp. 11_3_2.</title>
        <authorList>
            <consortium name="The Broad Institute Genome Sequencing Platform"/>
            <person name="Earl A."/>
            <person name="Ward D."/>
            <person name="Feldgarden M."/>
            <person name="Gevers D."/>
            <person name="Sibley C.D."/>
            <person name="White A.P."/>
            <person name="Crowley S."/>
            <person name="Surette M."/>
            <person name="Strauss J.C."/>
            <person name="Ambrose C.E."/>
            <person name="Allen-Vercoe E."/>
            <person name="Young S.K."/>
            <person name="Zeng Q."/>
            <person name="Gargeya S."/>
            <person name="Fitzgerald M."/>
            <person name="Haas B."/>
            <person name="Abouelleil A."/>
            <person name="Alvarado L."/>
            <person name="Arachchi H.M."/>
            <person name="Berlin A."/>
            <person name="Brown A."/>
            <person name="Chapman S.B."/>
            <person name="Chen Z."/>
            <person name="Dunbar C."/>
            <person name="Freedman E."/>
            <person name="Gearin G."/>
            <person name="Gellesch M."/>
            <person name="Goldberg J."/>
            <person name="Griggs A."/>
            <person name="Gujja S."/>
            <person name="Heiman D."/>
            <person name="Howarth C."/>
            <person name="Larson L."/>
            <person name="Lui A."/>
            <person name="MacDonald P.J.P."/>
            <person name="Mehta T."/>
            <person name="Montmayeur A."/>
            <person name="Murphy C."/>
            <person name="Neiman D."/>
            <person name="Pearson M."/>
            <person name="Priest M."/>
            <person name="Roberts A."/>
            <person name="Saif S."/>
            <person name="Shea T."/>
            <person name="Shenoy N."/>
            <person name="Sisk P."/>
            <person name="Stolte C."/>
            <person name="Sykes S."/>
            <person name="Wortman J."/>
            <person name="Nusbaum C."/>
            <person name="Birren B."/>
        </authorList>
    </citation>
    <scope>NUCLEOTIDE SEQUENCE [LARGE SCALE GENOMIC DNA]</scope>
    <source>
        <strain evidence="2">11_3_2</strain>
    </source>
</reference>
<dbReference type="RefSeq" id="WP_008693414.1">
    <property type="nucleotide sequence ID" value="NZ_GL945392.1"/>
</dbReference>
<feature type="chain" id="PRO_5003358076" evidence="1">
    <location>
        <begin position="20"/>
        <end position="54"/>
    </location>
</feature>
<gene>
    <name evidence="2" type="ORF">HMPREF0401_01487</name>
</gene>
<proteinExistence type="predicted"/>
<organism evidence="2 3">
    <name type="scientific">Fusobacterium animalis 11_3_2</name>
    <dbReference type="NCBI Taxonomy" id="457403"/>
    <lineage>
        <taxon>Bacteria</taxon>
        <taxon>Fusobacteriati</taxon>
        <taxon>Fusobacteriota</taxon>
        <taxon>Fusobacteriia</taxon>
        <taxon>Fusobacteriales</taxon>
        <taxon>Fusobacteriaceae</taxon>
        <taxon>Fusobacterium</taxon>
    </lineage>
</organism>
<dbReference type="EMBL" id="ACUO01000020">
    <property type="protein sequence ID" value="EGN66808.1"/>
    <property type="molecule type" value="Genomic_DNA"/>
</dbReference>
<feature type="signal peptide" evidence="1">
    <location>
        <begin position="1"/>
        <end position="19"/>
    </location>
</feature>
<accession>F7L0W6</accession>
<name>F7L0W6_9FUSO</name>
<dbReference type="AlphaFoldDB" id="F7L0W6"/>
<comment type="caution">
    <text evidence="2">The sequence shown here is derived from an EMBL/GenBank/DDBJ whole genome shotgun (WGS) entry which is preliminary data.</text>
</comment>
<keyword evidence="1" id="KW-0732">Signal</keyword>
<evidence type="ECO:0000256" key="1">
    <source>
        <dbReference type="SAM" id="SignalP"/>
    </source>
</evidence>
<sequence>MRKILLLFMMLLFAISTSSKDFKYHPKTKDELKELIENEAIYLGDIDISAWNTV</sequence>
<dbReference type="PATRIC" id="fig|457403.8.peg.1502"/>
<dbReference type="Proteomes" id="UP000004160">
    <property type="component" value="Unassembled WGS sequence"/>
</dbReference>
<evidence type="ECO:0000313" key="3">
    <source>
        <dbReference type="Proteomes" id="UP000004160"/>
    </source>
</evidence>
<evidence type="ECO:0000313" key="2">
    <source>
        <dbReference type="EMBL" id="EGN66808.1"/>
    </source>
</evidence>
<protein>
    <submittedName>
        <fullName evidence="2">Uncharacterized protein</fullName>
    </submittedName>
</protein>